<keyword evidence="9" id="KW-0819">tRNA processing</keyword>
<dbReference type="SMART" id="SM00358">
    <property type="entry name" value="DSRM"/>
    <property type="match status" value="1"/>
</dbReference>
<evidence type="ECO:0000256" key="9">
    <source>
        <dbReference type="HAMAP-Rule" id="MF_00104"/>
    </source>
</evidence>
<dbReference type="InterPro" id="IPR036389">
    <property type="entry name" value="RNase_III_sf"/>
</dbReference>
<comment type="caution">
    <text evidence="13">The sequence shown here is derived from an EMBL/GenBank/DDBJ whole genome shotgun (WGS) entry which is preliminary data.</text>
</comment>
<keyword evidence="7 9" id="KW-0378">Hydrolase</keyword>
<dbReference type="GO" id="GO:0008033">
    <property type="term" value="P:tRNA processing"/>
    <property type="evidence" value="ECO:0007669"/>
    <property type="project" value="UniProtKB-KW"/>
</dbReference>
<organism evidence="13 14">
    <name type="scientific">Candidatus Shapirobacteria bacterium CG_4_9_14_0_2_um_filter_39_11</name>
    <dbReference type="NCBI Taxonomy" id="1974478"/>
    <lineage>
        <taxon>Bacteria</taxon>
        <taxon>Candidatus Shapironibacteriota</taxon>
    </lineage>
</organism>
<proteinExistence type="inferred from homology"/>
<evidence type="ECO:0000256" key="8">
    <source>
        <dbReference type="ARBA" id="ARBA00022884"/>
    </source>
</evidence>
<feature type="binding site" evidence="9">
    <location>
        <position position="121"/>
    </location>
    <ligand>
        <name>Mg(2+)</name>
        <dbReference type="ChEBI" id="CHEBI:18420"/>
    </ligand>
</feature>
<dbReference type="Pfam" id="PF00035">
    <property type="entry name" value="dsrm"/>
    <property type="match status" value="1"/>
</dbReference>
<dbReference type="SUPFAM" id="SSF69065">
    <property type="entry name" value="RNase III domain-like"/>
    <property type="match status" value="1"/>
</dbReference>
<dbReference type="PROSITE" id="PS50142">
    <property type="entry name" value="RNASE_3_2"/>
    <property type="match status" value="1"/>
</dbReference>
<evidence type="ECO:0000259" key="12">
    <source>
        <dbReference type="PROSITE" id="PS50142"/>
    </source>
</evidence>
<evidence type="ECO:0000313" key="14">
    <source>
        <dbReference type="Proteomes" id="UP000229816"/>
    </source>
</evidence>
<dbReference type="HAMAP" id="MF_00104">
    <property type="entry name" value="RNase_III"/>
    <property type="match status" value="1"/>
</dbReference>
<dbReference type="SMART" id="SM00535">
    <property type="entry name" value="RIBOc"/>
    <property type="match status" value="1"/>
</dbReference>
<dbReference type="Proteomes" id="UP000229816">
    <property type="component" value="Unassembled WGS sequence"/>
</dbReference>
<feature type="domain" description="DRBM" evidence="11">
    <location>
        <begin position="162"/>
        <end position="229"/>
    </location>
</feature>
<feature type="active site" evidence="9">
    <location>
        <position position="124"/>
    </location>
</feature>
<dbReference type="Gene3D" id="3.30.160.20">
    <property type="match status" value="1"/>
</dbReference>
<keyword evidence="9" id="KW-0479">Metal-binding</keyword>
<keyword evidence="9" id="KW-0963">Cytoplasm</keyword>
<accession>A0A2M8ET79</accession>
<dbReference type="SUPFAM" id="SSF54768">
    <property type="entry name" value="dsRNA-binding domain-like"/>
    <property type="match status" value="1"/>
</dbReference>
<keyword evidence="9" id="KW-0699">rRNA-binding</keyword>
<dbReference type="GO" id="GO:0004525">
    <property type="term" value="F:ribonuclease III activity"/>
    <property type="evidence" value="ECO:0007669"/>
    <property type="project" value="UniProtKB-UniRule"/>
</dbReference>
<reference evidence="14" key="1">
    <citation type="submission" date="2017-09" db="EMBL/GenBank/DDBJ databases">
        <title>Depth-based differentiation of microbial function through sediment-hosted aquifers and enrichment of novel symbionts in the deep terrestrial subsurface.</title>
        <authorList>
            <person name="Probst A.J."/>
            <person name="Ladd B."/>
            <person name="Jarett J.K."/>
            <person name="Geller-Mcgrath D.E."/>
            <person name="Sieber C.M.K."/>
            <person name="Emerson J.B."/>
            <person name="Anantharaman K."/>
            <person name="Thomas B.C."/>
            <person name="Malmstrom R."/>
            <person name="Stieglmeier M."/>
            <person name="Klingl A."/>
            <person name="Woyke T."/>
            <person name="Ryan C.M."/>
            <person name="Banfield J.F."/>
        </authorList>
    </citation>
    <scope>NUCLEOTIDE SEQUENCE [LARGE SCALE GENOMIC DNA]</scope>
</reference>
<evidence type="ECO:0000256" key="5">
    <source>
        <dbReference type="ARBA" id="ARBA00022722"/>
    </source>
</evidence>
<comment type="cofactor">
    <cofactor evidence="9">
        <name>Mg(2+)</name>
        <dbReference type="ChEBI" id="CHEBI:18420"/>
    </cofactor>
</comment>
<name>A0A2M8ET79_9BACT</name>
<comment type="similarity">
    <text evidence="2">Belongs to the ribonuclease III family.</text>
</comment>
<dbReference type="AlphaFoldDB" id="A0A2M8ET79"/>
<comment type="function">
    <text evidence="9">Digests double-stranded RNA. Involved in the processing of primary rRNA transcript to yield the immediate precursors to the large and small rRNAs (23S and 16S). Processes some mRNAs, and tRNAs when they are encoded in the rRNA operon. Processes pre-crRNA and tracrRNA of type II CRISPR loci if present in the organism.</text>
</comment>
<evidence type="ECO:0000256" key="2">
    <source>
        <dbReference type="ARBA" id="ARBA00010183"/>
    </source>
</evidence>
<evidence type="ECO:0000256" key="10">
    <source>
        <dbReference type="SAM" id="MobiDB-lite"/>
    </source>
</evidence>
<dbReference type="CDD" id="cd00593">
    <property type="entry name" value="RIBOc"/>
    <property type="match status" value="1"/>
</dbReference>
<sequence length="229" mass="25448">MNIDNFKDLEKNLGVNFKNKKLLIQALTHRSFLNETNQPDIESNERLEFLGDTILSFVISEWIFEKFPDYFEGNLTNIRSNLVRTASLATISQRLGTGSYLLLSKGERESGGVKNPSLLANALEAVIGAIFLDQGLKAVKKFIRDNFSLTLDTLIRSGGFKDSKSLLQEKIQAETNSSPVYKTLSEKGPDHNKTFTVGVFLDDKLLATGTGKSKQQAEEEAAQIALRSK</sequence>
<feature type="binding site" evidence="9">
    <location>
        <position position="124"/>
    </location>
    <ligand>
        <name>Mg(2+)</name>
        <dbReference type="ChEBI" id="CHEBI:18420"/>
    </ligand>
</feature>
<evidence type="ECO:0000259" key="11">
    <source>
        <dbReference type="PROSITE" id="PS50137"/>
    </source>
</evidence>
<dbReference type="GO" id="GO:0005737">
    <property type="term" value="C:cytoplasm"/>
    <property type="evidence" value="ECO:0007669"/>
    <property type="project" value="UniProtKB-SubCell"/>
</dbReference>
<comment type="catalytic activity">
    <reaction evidence="1 9">
        <text>Endonucleolytic cleavage to 5'-phosphomonoester.</text>
        <dbReference type="EC" id="3.1.26.3"/>
    </reaction>
</comment>
<dbReference type="GO" id="GO:0019843">
    <property type="term" value="F:rRNA binding"/>
    <property type="evidence" value="ECO:0007669"/>
    <property type="project" value="UniProtKB-KW"/>
</dbReference>
<dbReference type="PANTHER" id="PTHR11207">
    <property type="entry name" value="RIBONUCLEASE III"/>
    <property type="match status" value="1"/>
</dbReference>
<dbReference type="PANTHER" id="PTHR11207:SF0">
    <property type="entry name" value="RIBONUCLEASE 3"/>
    <property type="match status" value="1"/>
</dbReference>
<keyword evidence="5 9" id="KW-0540">Nuclease</keyword>
<keyword evidence="9" id="KW-0460">Magnesium</keyword>
<evidence type="ECO:0000256" key="7">
    <source>
        <dbReference type="ARBA" id="ARBA00022801"/>
    </source>
</evidence>
<keyword evidence="4 9" id="KW-0507">mRNA processing</keyword>
<dbReference type="EC" id="3.1.26.3" evidence="9"/>
<dbReference type="GO" id="GO:0006397">
    <property type="term" value="P:mRNA processing"/>
    <property type="evidence" value="ECO:0007669"/>
    <property type="project" value="UniProtKB-UniRule"/>
</dbReference>
<feature type="binding site" evidence="9">
    <location>
        <position position="48"/>
    </location>
    <ligand>
        <name>Mg(2+)</name>
        <dbReference type="ChEBI" id="CHEBI:18420"/>
    </ligand>
</feature>
<dbReference type="FunFam" id="1.10.1520.10:FF:000001">
    <property type="entry name" value="Ribonuclease 3"/>
    <property type="match status" value="1"/>
</dbReference>
<dbReference type="EMBL" id="PFSF01000016">
    <property type="protein sequence ID" value="PJC28318.1"/>
    <property type="molecule type" value="Genomic_DNA"/>
</dbReference>
<dbReference type="GO" id="GO:0003725">
    <property type="term" value="F:double-stranded RNA binding"/>
    <property type="evidence" value="ECO:0007669"/>
    <property type="project" value="TreeGrafter"/>
</dbReference>
<dbReference type="Gene3D" id="1.10.1520.10">
    <property type="entry name" value="Ribonuclease III domain"/>
    <property type="match status" value="1"/>
</dbReference>
<evidence type="ECO:0000256" key="6">
    <source>
        <dbReference type="ARBA" id="ARBA00022759"/>
    </source>
</evidence>
<gene>
    <name evidence="9 13" type="primary">rnc</name>
    <name evidence="13" type="ORF">CO054_00780</name>
</gene>
<dbReference type="GO" id="GO:0046872">
    <property type="term" value="F:metal ion binding"/>
    <property type="evidence" value="ECO:0007669"/>
    <property type="project" value="UniProtKB-KW"/>
</dbReference>
<feature type="region of interest" description="Disordered" evidence="10">
    <location>
        <begin position="209"/>
        <end position="229"/>
    </location>
</feature>
<evidence type="ECO:0000256" key="1">
    <source>
        <dbReference type="ARBA" id="ARBA00000109"/>
    </source>
</evidence>
<comment type="subcellular location">
    <subcellularLocation>
        <location evidence="9">Cytoplasm</location>
    </subcellularLocation>
</comment>
<dbReference type="InterPro" id="IPR014720">
    <property type="entry name" value="dsRBD_dom"/>
</dbReference>
<dbReference type="InterPro" id="IPR000999">
    <property type="entry name" value="RNase_III_dom"/>
</dbReference>
<evidence type="ECO:0000256" key="3">
    <source>
        <dbReference type="ARBA" id="ARBA00022552"/>
    </source>
</evidence>
<protein>
    <recommendedName>
        <fullName evidence="9">Ribonuclease 3</fullName>
        <ecNumber evidence="9">3.1.26.3</ecNumber>
    </recommendedName>
    <alternativeName>
        <fullName evidence="9">Ribonuclease III</fullName>
        <shortName evidence="9">RNase III</shortName>
    </alternativeName>
</protein>
<dbReference type="GO" id="GO:0006364">
    <property type="term" value="P:rRNA processing"/>
    <property type="evidence" value="ECO:0007669"/>
    <property type="project" value="UniProtKB-UniRule"/>
</dbReference>
<keyword evidence="8 9" id="KW-0694">RNA-binding</keyword>
<dbReference type="CDD" id="cd10845">
    <property type="entry name" value="DSRM_RNAse_III_family"/>
    <property type="match status" value="1"/>
</dbReference>
<dbReference type="NCBIfam" id="TIGR02191">
    <property type="entry name" value="RNaseIII"/>
    <property type="match status" value="1"/>
</dbReference>
<keyword evidence="6 9" id="KW-0255">Endonuclease</keyword>
<dbReference type="InterPro" id="IPR011907">
    <property type="entry name" value="RNase_III"/>
</dbReference>
<feature type="active site" evidence="9">
    <location>
        <position position="52"/>
    </location>
</feature>
<dbReference type="GO" id="GO:0010468">
    <property type="term" value="P:regulation of gene expression"/>
    <property type="evidence" value="ECO:0007669"/>
    <property type="project" value="TreeGrafter"/>
</dbReference>
<dbReference type="PROSITE" id="PS50137">
    <property type="entry name" value="DS_RBD"/>
    <property type="match status" value="1"/>
</dbReference>
<keyword evidence="3 9" id="KW-0698">rRNA processing</keyword>
<feature type="domain" description="RNase III" evidence="12">
    <location>
        <begin position="6"/>
        <end position="135"/>
    </location>
</feature>
<evidence type="ECO:0000256" key="4">
    <source>
        <dbReference type="ARBA" id="ARBA00022664"/>
    </source>
</evidence>
<dbReference type="Pfam" id="PF14622">
    <property type="entry name" value="Ribonucleas_3_3"/>
    <property type="match status" value="1"/>
</dbReference>
<comment type="subunit">
    <text evidence="9">Homodimer.</text>
</comment>
<evidence type="ECO:0000313" key="13">
    <source>
        <dbReference type="EMBL" id="PJC28318.1"/>
    </source>
</evidence>